<dbReference type="Gene3D" id="3.40.190.10">
    <property type="entry name" value="Periplasmic binding protein-like II"/>
    <property type="match status" value="2"/>
</dbReference>
<reference evidence="2 3" key="1">
    <citation type="submission" date="2016-11" db="EMBL/GenBank/DDBJ databases">
        <authorList>
            <person name="Varghese N."/>
            <person name="Submissions S."/>
        </authorList>
    </citation>
    <scope>NUCLEOTIDE SEQUENCE [LARGE SCALE GENOMIC DNA]</scope>
    <source>
        <strain evidence="2 3">DSM 28249</strain>
    </source>
</reference>
<keyword evidence="3" id="KW-1185">Reference proteome</keyword>
<dbReference type="NCBIfam" id="TIGR02122">
    <property type="entry name" value="TRAP_TAXI"/>
    <property type="match status" value="1"/>
</dbReference>
<dbReference type="Proteomes" id="UP000322545">
    <property type="component" value="Unassembled WGS sequence"/>
</dbReference>
<evidence type="ECO:0000256" key="1">
    <source>
        <dbReference type="SAM" id="SignalP"/>
    </source>
</evidence>
<dbReference type="RefSeq" id="WP_188129885.1">
    <property type="nucleotide sequence ID" value="NZ_FRCB01000002.1"/>
</dbReference>
<sequence length="339" mass="35796">MKHVRTFRNIAIATVAGIGLALPAVAQDMKFFRIGTGSAGGTYFPIGGIIANAISNPPGSRPCEEGGNCGVPGLVAIAQSTNASAHNVNAVQAGQMEAGLTGAATLHFAYNGTGVFEGNAKPDLRVIANLFPEDLHLVLPKGAKLESLKDLEGKRVGIAQAGSGTQIAVELILATQGITRDNIEEAELNNTQSAERLADGQLDAYFYAAGTPVAAMIQLDNTKGMELYDWSDEELRAGNEAVPYYIRSLIPAGTYPGVDYDVDTLAVSGILVTNANQDEELIYEITKALWSDTARKLLDNGHPKAKVITMDTALDGVDGIGVPLHPGAERFYREAGMIQ</sequence>
<dbReference type="SUPFAM" id="SSF53850">
    <property type="entry name" value="Periplasmic binding protein-like II"/>
    <property type="match status" value="1"/>
</dbReference>
<accession>A0A1M7D769</accession>
<dbReference type="EMBL" id="FRCB01000002">
    <property type="protein sequence ID" value="SHL75223.1"/>
    <property type="molecule type" value="Genomic_DNA"/>
</dbReference>
<organism evidence="2 3">
    <name type="scientific">Roseovarius litoreus</name>
    <dbReference type="NCBI Taxonomy" id="1155722"/>
    <lineage>
        <taxon>Bacteria</taxon>
        <taxon>Pseudomonadati</taxon>
        <taxon>Pseudomonadota</taxon>
        <taxon>Alphaproteobacteria</taxon>
        <taxon>Rhodobacterales</taxon>
        <taxon>Roseobacteraceae</taxon>
        <taxon>Roseovarius</taxon>
    </lineage>
</organism>
<evidence type="ECO:0000313" key="3">
    <source>
        <dbReference type="Proteomes" id="UP000322545"/>
    </source>
</evidence>
<evidence type="ECO:0008006" key="4">
    <source>
        <dbReference type="Google" id="ProtNLM"/>
    </source>
</evidence>
<proteinExistence type="predicted"/>
<dbReference type="AlphaFoldDB" id="A0A1M7D769"/>
<dbReference type="InterPro" id="IPR011852">
    <property type="entry name" value="TRAP_TAXI"/>
</dbReference>
<name>A0A1M7D769_9RHOB</name>
<evidence type="ECO:0000313" key="2">
    <source>
        <dbReference type="EMBL" id="SHL75223.1"/>
    </source>
</evidence>
<dbReference type="PANTHER" id="PTHR42941">
    <property type="entry name" value="SLL1037 PROTEIN"/>
    <property type="match status" value="1"/>
</dbReference>
<feature type="chain" id="PRO_5012839211" description="TRAP transporter solute receptor, TAXI family" evidence="1">
    <location>
        <begin position="27"/>
        <end position="339"/>
    </location>
</feature>
<dbReference type="PANTHER" id="PTHR42941:SF1">
    <property type="entry name" value="SLL1037 PROTEIN"/>
    <property type="match status" value="1"/>
</dbReference>
<protein>
    <recommendedName>
        <fullName evidence="4">TRAP transporter solute receptor, TAXI family</fullName>
    </recommendedName>
</protein>
<keyword evidence="1" id="KW-0732">Signal</keyword>
<feature type="signal peptide" evidence="1">
    <location>
        <begin position="1"/>
        <end position="26"/>
    </location>
</feature>
<gene>
    <name evidence="2" type="ORF">SAMN05443432_102453</name>
</gene>
<dbReference type="Pfam" id="PF16868">
    <property type="entry name" value="NMT1_3"/>
    <property type="match status" value="1"/>
</dbReference>
<dbReference type="CDD" id="cd13520">
    <property type="entry name" value="PBP2_TAXI_TRAP"/>
    <property type="match status" value="1"/>
</dbReference>